<evidence type="ECO:0000313" key="2">
    <source>
        <dbReference type="Proteomes" id="UP000427281"/>
    </source>
</evidence>
<gene>
    <name evidence="1" type="ORF">F1728_30425</name>
</gene>
<protein>
    <submittedName>
        <fullName evidence="1">Uncharacterized protein</fullName>
    </submittedName>
</protein>
<dbReference type="KEGG" id="gim:F1728_30425"/>
<proteinExistence type="predicted"/>
<dbReference type="Proteomes" id="UP000427281">
    <property type="component" value="Chromosome"/>
</dbReference>
<accession>A0A6I6AKN5</accession>
<organism evidence="1 2">
    <name type="scientific">Gimesia benthica</name>
    <dbReference type="NCBI Taxonomy" id="2608982"/>
    <lineage>
        <taxon>Bacteria</taxon>
        <taxon>Pseudomonadati</taxon>
        <taxon>Planctomycetota</taxon>
        <taxon>Planctomycetia</taxon>
        <taxon>Planctomycetales</taxon>
        <taxon>Planctomycetaceae</taxon>
        <taxon>Gimesia</taxon>
    </lineage>
</organism>
<evidence type="ECO:0000313" key="1">
    <source>
        <dbReference type="EMBL" id="QGQ26726.1"/>
    </source>
</evidence>
<dbReference type="AlphaFoldDB" id="A0A6I6AKN5"/>
<sequence length="340" mass="38924">MQRTRMCGTKISASDMTMSMSILTKPAYDLFRLHRNFNLLSFLLIVGSVLPIPRLQAQPYFIKLDRPLVENTNYQVFYSVTIEGGADFQDPDRVIVPYSNSKYVSTHTIELQGEMKLMRTPRGLQKNIQVHSFKVNGELQSDDFFLELTGKELVIIEQGNRKQFFVNGIKVTGYDLEVLTKLFFIDRIGAVGTDILLGTDSEQQIGGTWKFSQNTIDWDKYPAYFSDVDDLDLKMDRSGTAKLLSTGKVHGIDCLQLHFSEEYSDYMTGYILENLKILDSSLKQTITGSIPKDPALPWRKVELVSQTECTTHQRNEPFHDVFHRQWIAIKASREILLLSK</sequence>
<name>A0A6I6AKN5_9PLAN</name>
<reference evidence="1 2" key="1">
    <citation type="submission" date="2019-09" db="EMBL/GenBank/DDBJ databases">
        <title>Gimesia benthica sp. nov., a novel bacterium isolated from deep-sea water of the Northwest Indian Ocean.</title>
        <authorList>
            <person name="Dai X."/>
        </authorList>
    </citation>
    <scope>NUCLEOTIDE SEQUENCE [LARGE SCALE GENOMIC DNA]</scope>
    <source>
        <strain evidence="1 2">E7</strain>
    </source>
</reference>
<dbReference type="EMBL" id="CP043930">
    <property type="protein sequence ID" value="QGQ26726.1"/>
    <property type="molecule type" value="Genomic_DNA"/>
</dbReference>
<keyword evidence="2" id="KW-1185">Reference proteome</keyword>
<dbReference type="RefSeq" id="WP_155367177.1">
    <property type="nucleotide sequence ID" value="NZ_CP043930.1"/>
</dbReference>